<name>A0A423PRF8_9GAMM</name>
<evidence type="ECO:0000313" key="2">
    <source>
        <dbReference type="Proteomes" id="UP000285310"/>
    </source>
</evidence>
<dbReference type="InParanoid" id="A0A423PRF8"/>
<dbReference type="AlphaFoldDB" id="A0A423PRF8"/>
<keyword evidence="2" id="KW-1185">Reference proteome</keyword>
<dbReference type="EMBL" id="AYKG01000023">
    <property type="protein sequence ID" value="ROO28163.1"/>
    <property type="molecule type" value="Genomic_DNA"/>
</dbReference>
<proteinExistence type="predicted"/>
<sequence length="72" mass="7738">MGGAESGINAYRVNELSLGLSTIGFTRLCAGRAKTNVGQLHPVCQALPDRWPTTREAMCAVILDACRRCRGC</sequence>
<reference evidence="1 2" key="1">
    <citation type="submission" date="2013-10" db="EMBL/GenBank/DDBJ databases">
        <title>Salinisphaera japonica YTM-1 Genome Sequencing.</title>
        <authorList>
            <person name="Lai Q."/>
            <person name="Li C."/>
            <person name="Shao Z."/>
        </authorList>
    </citation>
    <scope>NUCLEOTIDE SEQUENCE [LARGE SCALE GENOMIC DNA]</scope>
    <source>
        <strain evidence="1 2">YTM-1</strain>
    </source>
</reference>
<gene>
    <name evidence="1" type="ORF">SAJA_08735</name>
</gene>
<organism evidence="1 2">
    <name type="scientific">Salinisphaera japonica YTM-1</name>
    <dbReference type="NCBI Taxonomy" id="1209778"/>
    <lineage>
        <taxon>Bacteria</taxon>
        <taxon>Pseudomonadati</taxon>
        <taxon>Pseudomonadota</taxon>
        <taxon>Gammaproteobacteria</taxon>
        <taxon>Salinisphaerales</taxon>
        <taxon>Salinisphaeraceae</taxon>
        <taxon>Salinisphaera</taxon>
    </lineage>
</organism>
<dbReference type="Proteomes" id="UP000285310">
    <property type="component" value="Unassembled WGS sequence"/>
</dbReference>
<comment type="caution">
    <text evidence="1">The sequence shown here is derived from an EMBL/GenBank/DDBJ whole genome shotgun (WGS) entry which is preliminary data.</text>
</comment>
<evidence type="ECO:0000313" key="1">
    <source>
        <dbReference type="EMBL" id="ROO28163.1"/>
    </source>
</evidence>
<protein>
    <submittedName>
        <fullName evidence="1">Uncharacterized protein</fullName>
    </submittedName>
</protein>
<accession>A0A423PRF8</accession>